<evidence type="ECO:0008006" key="3">
    <source>
        <dbReference type="Google" id="ProtNLM"/>
    </source>
</evidence>
<sequence length="335" mass="36695">MSTGQKDDKEDPKPAKMAAVTVISNPLAKDKVFLFQSGAVSNGLRVVPQSLLDFASKEPLGPKDASSVVRPITKPGQLVSMVFRDSINVYGITGKEQKDYQVELLSPVQSPVDSEGFQPVSGAIAGISNEKEGAEEKAWLYYIWNNNGTPAIGELTISNGPPIHIPLHVTDFNQSTKLYAVYDKEHDTRWVIYQSTNNEINILNANKNDKKYVFSIDTTDDRAHPGTPLAAVILPSSKQLTDARIVVYFVGTGASKHLYSANSKLAKQLYFDTPNEQPTVVEKENRRSVITTAGLTAIVDEDHKEPRVVVFGLTDINTAEYAFNSFVHPVASITS</sequence>
<proteinExistence type="predicted"/>
<organism evidence="1 2">
    <name type="scientific">Fusarium venenatum</name>
    <dbReference type="NCBI Taxonomy" id="56646"/>
    <lineage>
        <taxon>Eukaryota</taxon>
        <taxon>Fungi</taxon>
        <taxon>Dikarya</taxon>
        <taxon>Ascomycota</taxon>
        <taxon>Pezizomycotina</taxon>
        <taxon>Sordariomycetes</taxon>
        <taxon>Hypocreomycetidae</taxon>
        <taxon>Hypocreales</taxon>
        <taxon>Nectriaceae</taxon>
        <taxon>Fusarium</taxon>
    </lineage>
</organism>
<dbReference type="AlphaFoldDB" id="A0A2L2SVB0"/>
<dbReference type="EMBL" id="LN649230">
    <property type="protein sequence ID" value="CEI60259.1"/>
    <property type="molecule type" value="Genomic_DNA"/>
</dbReference>
<dbReference type="OrthoDB" id="5243788at2759"/>
<reference evidence="2" key="1">
    <citation type="submission" date="2014-10" db="EMBL/GenBank/DDBJ databases">
        <authorList>
            <person name="King R."/>
        </authorList>
    </citation>
    <scope>NUCLEOTIDE SEQUENCE [LARGE SCALE GENOMIC DNA]</scope>
    <source>
        <strain evidence="2">A3/5</strain>
    </source>
</reference>
<dbReference type="Gene3D" id="2.120.10.70">
    <property type="entry name" value="Fucose-specific lectin"/>
    <property type="match status" value="1"/>
</dbReference>
<evidence type="ECO:0000313" key="1">
    <source>
        <dbReference type="EMBL" id="CEI60259.1"/>
    </source>
</evidence>
<evidence type="ECO:0000313" key="2">
    <source>
        <dbReference type="Proteomes" id="UP000245910"/>
    </source>
</evidence>
<protein>
    <recommendedName>
        <fullName evidence="3">Fucose-specific lectin</fullName>
    </recommendedName>
</protein>
<keyword evidence="2" id="KW-1185">Reference proteome</keyword>
<name>A0A2L2SVB0_9HYPO</name>
<accession>A0A2L2SVB0</accession>
<dbReference type="Proteomes" id="UP000245910">
    <property type="component" value="Chromosome II"/>
</dbReference>